<organism evidence="8 9">
    <name type="scientific">Emergomyces pasteurianus Ep9510</name>
    <dbReference type="NCBI Taxonomy" id="1447872"/>
    <lineage>
        <taxon>Eukaryota</taxon>
        <taxon>Fungi</taxon>
        <taxon>Dikarya</taxon>
        <taxon>Ascomycota</taxon>
        <taxon>Pezizomycotina</taxon>
        <taxon>Eurotiomycetes</taxon>
        <taxon>Eurotiomycetidae</taxon>
        <taxon>Onygenales</taxon>
        <taxon>Ajellomycetaceae</taxon>
        <taxon>Emergomyces</taxon>
    </lineage>
</organism>
<accession>A0A1J9PG07</accession>
<dbReference type="CDD" id="cd02140">
    <property type="entry name" value="Frm2-like"/>
    <property type="match status" value="1"/>
</dbReference>
<evidence type="ECO:0000313" key="8">
    <source>
        <dbReference type="EMBL" id="OJD14894.1"/>
    </source>
</evidence>
<protein>
    <recommendedName>
        <fullName evidence="7">Nitroreductase domain-containing protein</fullName>
    </recommendedName>
</protein>
<dbReference type="EMBL" id="LGRN01000190">
    <property type="protein sequence ID" value="OJD14894.1"/>
    <property type="molecule type" value="Genomic_DNA"/>
</dbReference>
<dbReference type="Gene3D" id="3.40.109.10">
    <property type="entry name" value="NADH Oxidase"/>
    <property type="match status" value="1"/>
</dbReference>
<keyword evidence="6" id="KW-0539">Nucleus</keyword>
<dbReference type="GO" id="GO:0005634">
    <property type="term" value="C:nucleus"/>
    <property type="evidence" value="ECO:0007669"/>
    <property type="project" value="UniProtKB-SubCell"/>
</dbReference>
<dbReference type="Proteomes" id="UP000182235">
    <property type="component" value="Unassembled WGS sequence"/>
</dbReference>
<evidence type="ECO:0000259" key="7">
    <source>
        <dbReference type="Pfam" id="PF00881"/>
    </source>
</evidence>
<comment type="caution">
    <text evidence="8">The sequence shown here is derived from an EMBL/GenBank/DDBJ whole genome shotgun (WGS) entry which is preliminary data.</text>
</comment>
<dbReference type="PANTHER" id="PTHR43035">
    <property type="entry name" value="FATTY ACID REPRESSION MUTANT PROTEIN 2-RELATED"/>
    <property type="match status" value="1"/>
</dbReference>
<evidence type="ECO:0000256" key="3">
    <source>
        <dbReference type="ARBA" id="ARBA00007118"/>
    </source>
</evidence>
<evidence type="ECO:0000256" key="1">
    <source>
        <dbReference type="ARBA" id="ARBA00004123"/>
    </source>
</evidence>
<gene>
    <name evidence="8" type="ORF">AJ78_04810</name>
</gene>
<sequence>MATLTAALCEGFKGRRSIYQLTNESTISDARIEELLSAVLLHTPSSFNSQSARIVLLLKDDHQKLWDIAREEASATLPPDIYQNLYNPRITLYRAAYGSALFYEDPAPLKAMQEKLPILKDKFPQWSEHSSGMHQYAAWTLFEAEGLGCNLQHYTPILDARISKEWNVPPEWSLKAQLVFGKPVGDGGIREKTFEPLEKRIFVHGR</sequence>
<dbReference type="STRING" id="1447872.A0A1J9PG07"/>
<dbReference type="InterPro" id="IPR000415">
    <property type="entry name" value="Nitroreductase-like"/>
</dbReference>
<proteinExistence type="inferred from homology"/>
<evidence type="ECO:0000256" key="5">
    <source>
        <dbReference type="ARBA" id="ARBA00023002"/>
    </source>
</evidence>
<dbReference type="InterPro" id="IPR029479">
    <property type="entry name" value="Nitroreductase"/>
</dbReference>
<dbReference type="Pfam" id="PF00881">
    <property type="entry name" value="Nitroreductase"/>
    <property type="match status" value="1"/>
</dbReference>
<evidence type="ECO:0000256" key="2">
    <source>
        <dbReference type="ARBA" id="ARBA00004496"/>
    </source>
</evidence>
<dbReference type="InterPro" id="IPR033877">
    <property type="entry name" value="Frm2/Hbn1"/>
</dbReference>
<dbReference type="GO" id="GO:0016491">
    <property type="term" value="F:oxidoreductase activity"/>
    <property type="evidence" value="ECO:0007669"/>
    <property type="project" value="UniProtKB-KW"/>
</dbReference>
<name>A0A1J9PG07_9EURO</name>
<evidence type="ECO:0000313" key="9">
    <source>
        <dbReference type="Proteomes" id="UP000182235"/>
    </source>
</evidence>
<dbReference type="FunFam" id="3.40.109.10:FF:000001">
    <property type="entry name" value="Nitroreductase family"/>
    <property type="match status" value="1"/>
</dbReference>
<dbReference type="GO" id="GO:0005737">
    <property type="term" value="C:cytoplasm"/>
    <property type="evidence" value="ECO:0007669"/>
    <property type="project" value="UniProtKB-SubCell"/>
</dbReference>
<feature type="domain" description="Nitroreductase" evidence="7">
    <location>
        <begin position="13"/>
        <end position="182"/>
    </location>
</feature>
<dbReference type="GO" id="GO:0034599">
    <property type="term" value="P:cellular response to oxidative stress"/>
    <property type="evidence" value="ECO:0007669"/>
    <property type="project" value="InterPro"/>
</dbReference>
<dbReference type="VEuPathDB" id="FungiDB:AJ78_04810"/>
<dbReference type="PANTHER" id="PTHR43035:SF1">
    <property type="entry name" value="FATTY ACID REPRESSION MUTANT PROTEIN 2-RELATED"/>
    <property type="match status" value="1"/>
</dbReference>
<reference evidence="8 9" key="1">
    <citation type="submission" date="2015-07" db="EMBL/GenBank/DDBJ databases">
        <title>Emmonsia species relationships and genome sequence.</title>
        <authorList>
            <consortium name="The Broad Institute Genomics Platform"/>
            <person name="Cuomo C.A."/>
            <person name="Munoz J.F."/>
            <person name="Imamovic A."/>
            <person name="Priest M.E."/>
            <person name="Young S."/>
            <person name="Clay O.K."/>
            <person name="McEwen J.G."/>
        </authorList>
    </citation>
    <scope>NUCLEOTIDE SEQUENCE [LARGE SCALE GENOMIC DNA]</scope>
    <source>
        <strain evidence="8 9">UAMH 9510</strain>
    </source>
</reference>
<dbReference type="SUPFAM" id="SSF55469">
    <property type="entry name" value="FMN-dependent nitroreductase-like"/>
    <property type="match status" value="1"/>
</dbReference>
<evidence type="ECO:0000256" key="6">
    <source>
        <dbReference type="ARBA" id="ARBA00023242"/>
    </source>
</evidence>
<evidence type="ECO:0000256" key="4">
    <source>
        <dbReference type="ARBA" id="ARBA00022490"/>
    </source>
</evidence>
<dbReference type="OrthoDB" id="2138173at2759"/>
<keyword evidence="5" id="KW-0560">Oxidoreductase</keyword>
<keyword evidence="4" id="KW-0963">Cytoplasm</keyword>
<keyword evidence="9" id="KW-1185">Reference proteome</keyword>
<comment type="similarity">
    <text evidence="3">Belongs to the nitroreductase family.</text>
</comment>
<comment type="subcellular location">
    <subcellularLocation>
        <location evidence="2">Cytoplasm</location>
    </subcellularLocation>
    <subcellularLocation>
        <location evidence="1">Nucleus</location>
    </subcellularLocation>
</comment>
<dbReference type="AlphaFoldDB" id="A0A1J9PG07"/>